<accession>A0ABU6STJ8</accession>
<protein>
    <submittedName>
        <fullName evidence="1">Uncharacterized protein</fullName>
    </submittedName>
</protein>
<comment type="caution">
    <text evidence="1">The sequence shown here is derived from an EMBL/GenBank/DDBJ whole genome shotgun (WGS) entry which is preliminary data.</text>
</comment>
<evidence type="ECO:0000313" key="1">
    <source>
        <dbReference type="EMBL" id="MED6139776.1"/>
    </source>
</evidence>
<dbReference type="Proteomes" id="UP001341840">
    <property type="component" value="Unassembled WGS sequence"/>
</dbReference>
<dbReference type="EMBL" id="JASCZI010061937">
    <property type="protein sequence ID" value="MED6139776.1"/>
    <property type="molecule type" value="Genomic_DNA"/>
</dbReference>
<keyword evidence="2" id="KW-1185">Reference proteome</keyword>
<proteinExistence type="predicted"/>
<name>A0ABU6STJ8_9FABA</name>
<reference evidence="1 2" key="1">
    <citation type="journal article" date="2023" name="Plants (Basel)">
        <title>Bridging the Gap: Combining Genomics and Transcriptomics Approaches to Understand Stylosanthes scabra, an Orphan Legume from the Brazilian Caatinga.</title>
        <authorList>
            <person name="Ferreira-Neto J.R.C."/>
            <person name="da Silva M.D."/>
            <person name="Binneck E."/>
            <person name="de Melo N.F."/>
            <person name="da Silva R.H."/>
            <person name="de Melo A.L.T.M."/>
            <person name="Pandolfi V."/>
            <person name="Bustamante F.O."/>
            <person name="Brasileiro-Vidal A.C."/>
            <person name="Benko-Iseppon A.M."/>
        </authorList>
    </citation>
    <scope>NUCLEOTIDE SEQUENCE [LARGE SCALE GENOMIC DNA]</scope>
    <source>
        <tissue evidence="1">Leaves</tissue>
    </source>
</reference>
<organism evidence="1 2">
    <name type="scientific">Stylosanthes scabra</name>
    <dbReference type="NCBI Taxonomy" id="79078"/>
    <lineage>
        <taxon>Eukaryota</taxon>
        <taxon>Viridiplantae</taxon>
        <taxon>Streptophyta</taxon>
        <taxon>Embryophyta</taxon>
        <taxon>Tracheophyta</taxon>
        <taxon>Spermatophyta</taxon>
        <taxon>Magnoliopsida</taxon>
        <taxon>eudicotyledons</taxon>
        <taxon>Gunneridae</taxon>
        <taxon>Pentapetalae</taxon>
        <taxon>rosids</taxon>
        <taxon>fabids</taxon>
        <taxon>Fabales</taxon>
        <taxon>Fabaceae</taxon>
        <taxon>Papilionoideae</taxon>
        <taxon>50 kb inversion clade</taxon>
        <taxon>dalbergioids sensu lato</taxon>
        <taxon>Dalbergieae</taxon>
        <taxon>Pterocarpus clade</taxon>
        <taxon>Stylosanthes</taxon>
    </lineage>
</organism>
<evidence type="ECO:0000313" key="2">
    <source>
        <dbReference type="Proteomes" id="UP001341840"/>
    </source>
</evidence>
<sequence length="139" mass="16096">MRGTSELAEPVWRESFFQRRRRRGVAAEDSDEDKLAVFDMKEIGSEIASAKGLKTDRGRWWCCSRKFQISVTISEMNKMKTGLIGRRAGSLSDDELLIDERRRDRWRRIDGGWAKVPRMDGGESERRTAQLHERVAVPI</sequence>
<gene>
    <name evidence="1" type="ORF">PIB30_087138</name>
</gene>